<dbReference type="Proteomes" id="UP000187209">
    <property type="component" value="Unassembled WGS sequence"/>
</dbReference>
<reference evidence="3 4" key="1">
    <citation type="submission" date="2016-11" db="EMBL/GenBank/DDBJ databases">
        <title>The macronuclear genome of Stentor coeruleus: a giant cell with tiny introns.</title>
        <authorList>
            <person name="Slabodnick M."/>
            <person name="Ruby J.G."/>
            <person name="Reiff S.B."/>
            <person name="Swart E.C."/>
            <person name="Gosai S."/>
            <person name="Prabakaran S."/>
            <person name="Witkowska E."/>
            <person name="Larue G.E."/>
            <person name="Fisher S."/>
            <person name="Freeman R.M."/>
            <person name="Gunawardena J."/>
            <person name="Chu W."/>
            <person name="Stover N.A."/>
            <person name="Gregory B.D."/>
            <person name="Nowacki M."/>
            <person name="Derisi J."/>
            <person name="Roy S.W."/>
            <person name="Marshall W.F."/>
            <person name="Sood P."/>
        </authorList>
    </citation>
    <scope>NUCLEOTIDE SEQUENCE [LARGE SCALE GENOMIC DNA]</scope>
    <source>
        <strain evidence="3">WM001</strain>
    </source>
</reference>
<keyword evidence="4" id="KW-1185">Reference proteome</keyword>
<dbReference type="PROSITE" id="PS50191">
    <property type="entry name" value="CRAL_TRIO"/>
    <property type="match status" value="1"/>
</dbReference>
<dbReference type="SUPFAM" id="SSF46938">
    <property type="entry name" value="CRAL/TRIO N-terminal domain"/>
    <property type="match status" value="1"/>
</dbReference>
<name>A0A1R2B9X2_9CILI</name>
<evidence type="ECO:0000313" key="4">
    <source>
        <dbReference type="Proteomes" id="UP000187209"/>
    </source>
</evidence>
<dbReference type="Gene3D" id="3.40.525.10">
    <property type="entry name" value="CRAL-TRIO lipid binding domain"/>
    <property type="match status" value="1"/>
</dbReference>
<dbReference type="InterPro" id="IPR036865">
    <property type="entry name" value="CRAL-TRIO_dom_sf"/>
</dbReference>
<dbReference type="OrthoDB" id="75724at2759"/>
<feature type="coiled-coil region" evidence="1">
    <location>
        <begin position="317"/>
        <end position="364"/>
    </location>
</feature>
<dbReference type="EMBL" id="MPUH01000812">
    <property type="protein sequence ID" value="OMJ73578.1"/>
    <property type="molecule type" value="Genomic_DNA"/>
</dbReference>
<dbReference type="SUPFAM" id="SSF52087">
    <property type="entry name" value="CRAL/TRIO domain"/>
    <property type="match status" value="1"/>
</dbReference>
<organism evidence="3 4">
    <name type="scientific">Stentor coeruleus</name>
    <dbReference type="NCBI Taxonomy" id="5963"/>
    <lineage>
        <taxon>Eukaryota</taxon>
        <taxon>Sar</taxon>
        <taxon>Alveolata</taxon>
        <taxon>Ciliophora</taxon>
        <taxon>Postciliodesmatophora</taxon>
        <taxon>Heterotrichea</taxon>
        <taxon>Heterotrichida</taxon>
        <taxon>Stentoridae</taxon>
        <taxon>Stentor</taxon>
    </lineage>
</organism>
<dbReference type="CDD" id="cd00170">
    <property type="entry name" value="SEC14"/>
    <property type="match status" value="1"/>
</dbReference>
<comment type="caution">
    <text evidence="3">The sequence shown here is derived from an EMBL/GenBank/DDBJ whole genome shotgun (WGS) entry which is preliminary data.</text>
</comment>
<protein>
    <recommendedName>
        <fullName evidence="2">CRAL-TRIO domain-containing protein</fullName>
    </recommendedName>
</protein>
<sequence length="453" mass="53132">MDEQEIDKIIASCHPPQDILVYNPPYEVLFHAKGKHPQRNIFKNQIFTEVELEKIRRLKEEIKKQKLKLPKDWDDGDLLKFVYGANFKTRGAFKALKSCLSSYSDVFPEDYMLIYSKIYEILLTGPLYMHGRDCHYRPLLIMNFAKFDLKKYTFEQYLQAACFVLEFASKHMLFPGKVENWMCISDIGYRGLSDLPLNTLRKITQVLQDVFKCRLAYSALINTPKTMLFIYSCLKPFLDPVTIDKISIAKGNVATNIIKYFNPYQIEERYGGKAPNLDIFWPPVFPNYPVALDDYNEIKPLEKKKIEKVYEDDSMPFEKHSEEIINTERNINDEEANNEIYEEIQNTERKKRVKESKKKRKNTKLKKTPSDIEVEEINLEYIEPLRSSMQSEKNQTQELIFSPNENIIDAHDEDVYSEPFEEQVDPNNLIIDTTQNSTMCNLHISFLPKCVIS</sequence>
<dbReference type="AlphaFoldDB" id="A0A1R2B9X2"/>
<feature type="domain" description="CRAL-TRIO" evidence="2">
    <location>
        <begin position="117"/>
        <end position="278"/>
    </location>
</feature>
<dbReference type="SMART" id="SM00516">
    <property type="entry name" value="SEC14"/>
    <property type="match status" value="1"/>
</dbReference>
<dbReference type="PANTHER" id="PTHR46818">
    <property type="entry name" value="DOMAIN-CONTAINING PROTEIN, PUTATIVE-RELATED"/>
    <property type="match status" value="1"/>
</dbReference>
<evidence type="ECO:0000313" key="3">
    <source>
        <dbReference type="EMBL" id="OMJ73578.1"/>
    </source>
</evidence>
<dbReference type="InterPro" id="IPR036273">
    <property type="entry name" value="CRAL/TRIO_N_dom_sf"/>
</dbReference>
<dbReference type="InterPro" id="IPR001251">
    <property type="entry name" value="CRAL-TRIO_dom"/>
</dbReference>
<evidence type="ECO:0000259" key="2">
    <source>
        <dbReference type="PROSITE" id="PS50191"/>
    </source>
</evidence>
<dbReference type="PANTHER" id="PTHR46818:SF1">
    <property type="entry name" value="CHROMOSOME UNDETERMINED SCAFFOLD_125, WHOLE GENOME SHOTGUN SEQUENCE"/>
    <property type="match status" value="1"/>
</dbReference>
<dbReference type="Pfam" id="PF00650">
    <property type="entry name" value="CRAL_TRIO"/>
    <property type="match status" value="1"/>
</dbReference>
<accession>A0A1R2B9X2</accession>
<proteinExistence type="predicted"/>
<keyword evidence="1" id="KW-0175">Coiled coil</keyword>
<gene>
    <name evidence="3" type="ORF">SteCoe_27710</name>
</gene>
<evidence type="ECO:0000256" key="1">
    <source>
        <dbReference type="SAM" id="Coils"/>
    </source>
</evidence>